<protein>
    <recommendedName>
        <fullName evidence="3">CCHC-type domain-containing protein</fullName>
    </recommendedName>
</protein>
<proteinExistence type="predicted"/>
<feature type="non-terminal residue" evidence="1">
    <location>
        <position position="341"/>
    </location>
</feature>
<dbReference type="STRING" id="35525.A0A164J2G2"/>
<dbReference type="AlphaFoldDB" id="A0A164J2G2"/>
<reference evidence="1 2" key="1">
    <citation type="submission" date="2016-03" db="EMBL/GenBank/DDBJ databases">
        <title>EvidentialGene: Evidence-directed Construction of Genes on Genomes.</title>
        <authorList>
            <person name="Gilbert D.G."/>
            <person name="Choi J.-H."/>
            <person name="Mockaitis K."/>
            <person name="Colbourne J."/>
            <person name="Pfrender M."/>
        </authorList>
    </citation>
    <scope>NUCLEOTIDE SEQUENCE [LARGE SCALE GENOMIC DNA]</scope>
    <source>
        <strain evidence="1 2">Xinb3</strain>
        <tissue evidence="1">Complete organism</tissue>
    </source>
</reference>
<evidence type="ECO:0000313" key="1">
    <source>
        <dbReference type="EMBL" id="KZS01892.1"/>
    </source>
</evidence>
<evidence type="ECO:0008006" key="3">
    <source>
        <dbReference type="Google" id="ProtNLM"/>
    </source>
</evidence>
<organism evidence="1 2">
    <name type="scientific">Daphnia magna</name>
    <dbReference type="NCBI Taxonomy" id="35525"/>
    <lineage>
        <taxon>Eukaryota</taxon>
        <taxon>Metazoa</taxon>
        <taxon>Ecdysozoa</taxon>
        <taxon>Arthropoda</taxon>
        <taxon>Crustacea</taxon>
        <taxon>Branchiopoda</taxon>
        <taxon>Diplostraca</taxon>
        <taxon>Cladocera</taxon>
        <taxon>Anomopoda</taxon>
        <taxon>Daphniidae</taxon>
        <taxon>Daphnia</taxon>
    </lineage>
</organism>
<comment type="caution">
    <text evidence="1">The sequence shown here is derived from an EMBL/GenBank/DDBJ whole genome shotgun (WGS) entry which is preliminary data.</text>
</comment>
<dbReference type="Proteomes" id="UP000076858">
    <property type="component" value="Unassembled WGS sequence"/>
</dbReference>
<evidence type="ECO:0000313" key="2">
    <source>
        <dbReference type="Proteomes" id="UP000076858"/>
    </source>
</evidence>
<dbReference type="EMBL" id="LRGB01005916">
    <property type="protein sequence ID" value="KZS01892.1"/>
    <property type="molecule type" value="Genomic_DNA"/>
</dbReference>
<accession>A0A164J2G2</accession>
<sequence length="341" mass="39114">MDVQIAEFNWPGKSRNWPPLIIKMKNGSSYENLPLSEQNKIAAEIQKEIGSVKNSYPGRGGDLFVQVGEEEAFNRLREIKRLGGQDVDVQLPKRLLYNMGVISNVSIDYEDEEIKTALEEQGVVEARRITRKNDGRGEDIRTNMVQLTFKGEPGQKLTDRVKLGFVSHPVRPFYRSPYKCKKCYRLGHLQTFCKSQQACHRCGSIHKEDVECKMYCVNCGQKDEHTSDDTKCPKYQQLKKEIQLIDRRKPHINENKDWGKIIPSWRVGEEDMVTSGPAAWGRTTEDPSVIEEIKSLKKTVSELTKEIHDLKIQKIPKIENRITTVEAQGKALERDVKKTKA</sequence>
<dbReference type="OrthoDB" id="8042915at2759"/>
<name>A0A164J2G2_9CRUS</name>
<gene>
    <name evidence="1" type="ORF">APZ42_001303</name>
</gene>
<keyword evidence="2" id="KW-1185">Reference proteome</keyword>